<accession>A7RRZ6</accession>
<feature type="region of interest" description="Disordered" evidence="1">
    <location>
        <begin position="1"/>
        <end position="27"/>
    </location>
</feature>
<evidence type="ECO:0000313" key="4">
    <source>
        <dbReference type="Proteomes" id="UP000001593"/>
    </source>
</evidence>
<dbReference type="Gene3D" id="1.10.533.10">
    <property type="entry name" value="Death Domain, Fas"/>
    <property type="match status" value="1"/>
</dbReference>
<dbReference type="AlphaFoldDB" id="A7RRZ6"/>
<dbReference type="PANTHER" id="PTHR15034:SF5">
    <property type="entry name" value="DEATH DOMAIN-CONTAINING PROTEIN CRADD"/>
    <property type="match status" value="1"/>
</dbReference>
<sequence>MAEKEIKTDNGNSIGMKSCLSDGVPPMNERSLNEVESIGMKSCSSGGVPTRPPIQESEPAAFNAKSSVKTKGIIRMYDISQYPWDRAQILVKFILAKKHEEISREIELNEVIQHGCCTPKQFNTLDDNDETIQGYTVTIEFESFCKIWIQPTESRLRITPSQPQIFTKEDLLGNSRLAECSVNYIVEDEEMVFKCTHGELLKLHIETDEKQKIVKKFNLYINKNVHPNTEVYNCTMPLRDRQLLQQNHIFILDNVSDSFELSRKLFSEGILSCNDLEDLDAVKERRKKIDKLLQIIPRRGNILKTFIKVLNDINPRVATHLLVTS</sequence>
<dbReference type="GO" id="GO:0002020">
    <property type="term" value="F:protease binding"/>
    <property type="evidence" value="ECO:0007669"/>
    <property type="project" value="InterPro"/>
</dbReference>
<dbReference type="PANTHER" id="PTHR15034">
    <property type="entry name" value="DEATH DOMAIN-CONTAINING PROTEIN CRADD"/>
    <property type="match status" value="1"/>
</dbReference>
<dbReference type="GO" id="GO:0005737">
    <property type="term" value="C:cytoplasm"/>
    <property type="evidence" value="ECO:0000318"/>
    <property type="project" value="GO_Central"/>
</dbReference>
<proteinExistence type="predicted"/>
<feature type="region of interest" description="Disordered" evidence="1">
    <location>
        <begin position="42"/>
        <end position="62"/>
    </location>
</feature>
<dbReference type="PROSITE" id="PS50209">
    <property type="entry name" value="CARD"/>
    <property type="match status" value="1"/>
</dbReference>
<protein>
    <recommendedName>
        <fullName evidence="2">CARD domain-containing protein</fullName>
    </recommendedName>
</protein>
<evidence type="ECO:0000313" key="3">
    <source>
        <dbReference type="EMBL" id="EDO45662.1"/>
    </source>
</evidence>
<dbReference type="InParanoid" id="A7RRZ6"/>
<evidence type="ECO:0000259" key="2">
    <source>
        <dbReference type="PROSITE" id="PS50209"/>
    </source>
</evidence>
<organism evidence="3 4">
    <name type="scientific">Nematostella vectensis</name>
    <name type="common">Starlet sea anemone</name>
    <dbReference type="NCBI Taxonomy" id="45351"/>
    <lineage>
        <taxon>Eukaryota</taxon>
        <taxon>Metazoa</taxon>
        <taxon>Cnidaria</taxon>
        <taxon>Anthozoa</taxon>
        <taxon>Hexacorallia</taxon>
        <taxon>Actiniaria</taxon>
        <taxon>Edwardsiidae</taxon>
        <taxon>Nematostella</taxon>
    </lineage>
</organism>
<dbReference type="OrthoDB" id="10031931at2759"/>
<dbReference type="InterPro" id="IPR001315">
    <property type="entry name" value="CARD"/>
</dbReference>
<evidence type="ECO:0000256" key="1">
    <source>
        <dbReference type="SAM" id="MobiDB-lite"/>
    </source>
</evidence>
<dbReference type="HOGENOM" id="CLU_856066_0_0_1"/>
<dbReference type="GO" id="GO:0070513">
    <property type="term" value="F:death domain binding"/>
    <property type="evidence" value="ECO:0007669"/>
    <property type="project" value="InterPro"/>
</dbReference>
<feature type="domain" description="CARD" evidence="2">
    <location>
        <begin position="236"/>
        <end position="301"/>
    </location>
</feature>
<dbReference type="CDD" id="cd01671">
    <property type="entry name" value="CARD"/>
    <property type="match status" value="1"/>
</dbReference>
<dbReference type="EMBL" id="DS469533">
    <property type="protein sequence ID" value="EDO45662.1"/>
    <property type="molecule type" value="Genomic_DNA"/>
</dbReference>
<dbReference type="InterPro" id="IPR037939">
    <property type="entry name" value="CRADD"/>
</dbReference>
<dbReference type="InterPro" id="IPR011029">
    <property type="entry name" value="DEATH-like_dom_sf"/>
</dbReference>
<gene>
    <name evidence="3" type="ORF">NEMVEDRAFT_v1g240291</name>
</gene>
<dbReference type="GO" id="GO:2001235">
    <property type="term" value="P:positive regulation of apoptotic signaling pathway"/>
    <property type="evidence" value="ECO:0000318"/>
    <property type="project" value="GO_Central"/>
</dbReference>
<dbReference type="Proteomes" id="UP000001593">
    <property type="component" value="Unassembled WGS sequence"/>
</dbReference>
<keyword evidence="4" id="KW-1185">Reference proteome</keyword>
<reference evidence="3 4" key="1">
    <citation type="journal article" date="2007" name="Science">
        <title>Sea anemone genome reveals ancestral eumetazoan gene repertoire and genomic organization.</title>
        <authorList>
            <person name="Putnam N.H."/>
            <person name="Srivastava M."/>
            <person name="Hellsten U."/>
            <person name="Dirks B."/>
            <person name="Chapman J."/>
            <person name="Salamov A."/>
            <person name="Terry A."/>
            <person name="Shapiro H."/>
            <person name="Lindquist E."/>
            <person name="Kapitonov V.V."/>
            <person name="Jurka J."/>
            <person name="Genikhovich G."/>
            <person name="Grigoriev I.V."/>
            <person name="Lucas S.M."/>
            <person name="Steele R.E."/>
            <person name="Finnerty J.R."/>
            <person name="Technau U."/>
            <person name="Martindale M.Q."/>
            <person name="Rokhsar D.S."/>
        </authorList>
    </citation>
    <scope>NUCLEOTIDE SEQUENCE [LARGE SCALE GENOMIC DNA]</scope>
    <source>
        <strain evidence="4">CH2 X CH6</strain>
    </source>
</reference>
<dbReference type="SUPFAM" id="SSF47986">
    <property type="entry name" value="DEATH domain"/>
    <property type="match status" value="1"/>
</dbReference>
<name>A7RRZ6_NEMVE</name>
<dbReference type="KEGG" id="nve:5517729"/>